<dbReference type="GO" id="GO:0016787">
    <property type="term" value="F:hydrolase activity"/>
    <property type="evidence" value="ECO:0007669"/>
    <property type="project" value="UniProtKB-KW"/>
</dbReference>
<dbReference type="InterPro" id="IPR019826">
    <property type="entry name" value="Carboxylesterase_B_AS"/>
</dbReference>
<dbReference type="InterPro" id="IPR050309">
    <property type="entry name" value="Type-B_Carboxylest/Lipase"/>
</dbReference>
<feature type="domain" description="Carboxylesterase type B" evidence="4">
    <location>
        <begin position="92"/>
        <end position="223"/>
    </location>
</feature>
<keyword evidence="2 3" id="KW-0378">Hydrolase</keyword>
<gene>
    <name evidence="5" type="ORF">GP475_08380</name>
</gene>
<dbReference type="Gene3D" id="3.40.50.1820">
    <property type="entry name" value="alpha/beta hydrolase"/>
    <property type="match status" value="1"/>
</dbReference>
<evidence type="ECO:0000313" key="5">
    <source>
        <dbReference type="EMBL" id="QNQ90650.1"/>
    </source>
</evidence>
<dbReference type="EC" id="3.1.1.-" evidence="3"/>
<evidence type="ECO:0000256" key="2">
    <source>
        <dbReference type="ARBA" id="ARBA00022801"/>
    </source>
</evidence>
<dbReference type="PANTHER" id="PTHR11559">
    <property type="entry name" value="CARBOXYLESTERASE"/>
    <property type="match status" value="1"/>
</dbReference>
<comment type="similarity">
    <text evidence="1 3">Belongs to the type-B carboxylesterase/lipase family.</text>
</comment>
<keyword evidence="6" id="KW-1185">Reference proteome</keyword>
<name>A0A7H0SQ25_9CORY</name>
<dbReference type="InterPro" id="IPR002018">
    <property type="entry name" value="CarbesteraseB"/>
</dbReference>
<dbReference type="Proteomes" id="UP000516320">
    <property type="component" value="Chromosome"/>
</dbReference>
<evidence type="ECO:0000256" key="1">
    <source>
        <dbReference type="ARBA" id="ARBA00005964"/>
    </source>
</evidence>
<evidence type="ECO:0000313" key="6">
    <source>
        <dbReference type="Proteomes" id="UP000516320"/>
    </source>
</evidence>
<dbReference type="SUPFAM" id="SSF53474">
    <property type="entry name" value="alpha/beta-Hydrolases"/>
    <property type="match status" value="1"/>
</dbReference>
<dbReference type="Pfam" id="PF00135">
    <property type="entry name" value="COesterase"/>
    <property type="match status" value="1"/>
</dbReference>
<protein>
    <recommendedName>
        <fullName evidence="3">Carboxylic ester hydrolase</fullName>
        <ecNumber evidence="3">3.1.1.-</ecNumber>
    </recommendedName>
</protein>
<sequence length="462" mass="52007">MPEGFNKGLFSTFAVMIVDRSVRLVAMKQVTVSCPQGHIQGIEYDEGIRVFHSIPYLDIPGPFYDSQLRLHTQRLSQPVFDCTSAHPEQPALSIVTPAHLRPGSDAPVIAYIHGGAYIHGSHADPESDAVRLAQQGYVCVNLGYRLGAAGFSQFHDDFFSHYRGINDCLLGLEWIQRCIESFGGDPTSVTLMGQSAGGGIVLWLMRRDQFRGGFRQAIALSPSFPRVPGWKRRTSLRSALFCPLTRSHLNDLATRKPRAFTRGQQRYARLHPTDVPFGPFPCDSQEWDPSIPVLLSCTDAEFWDYPFAQRVDPSPWSSPIATMMLRHFGVPASQRQPYFSQLPAEHRVGTVISDAIIRRWVAECAASSPSPTWVMQHRSQPDIGKVATHCADLDWIFHATSPNWIRRTLDYFIHHHELNWPRYEHQGSRTVVEIFGSGTDSAEKMLTHDPLAHIREAFPPTR</sequence>
<reference evidence="5 6" key="1">
    <citation type="submission" date="2019-12" db="EMBL/GenBank/DDBJ databases">
        <title>Corynebacterium sp. nov., isolated from feces of the Anser Albifrons in China.</title>
        <authorList>
            <person name="Liu Q."/>
        </authorList>
    </citation>
    <scope>NUCLEOTIDE SEQUENCE [LARGE SCALE GENOMIC DNA]</scope>
    <source>
        <strain evidence="5 6">4H37-19</strain>
    </source>
</reference>
<organism evidence="5 6">
    <name type="scientific">Corynebacterium poyangense</name>
    <dbReference type="NCBI Taxonomy" id="2684405"/>
    <lineage>
        <taxon>Bacteria</taxon>
        <taxon>Bacillati</taxon>
        <taxon>Actinomycetota</taxon>
        <taxon>Actinomycetes</taxon>
        <taxon>Mycobacteriales</taxon>
        <taxon>Corynebacteriaceae</taxon>
        <taxon>Corynebacterium</taxon>
    </lineage>
</organism>
<evidence type="ECO:0000256" key="3">
    <source>
        <dbReference type="RuleBase" id="RU361235"/>
    </source>
</evidence>
<dbReference type="KEGG" id="cpoy:GP475_08380"/>
<dbReference type="EMBL" id="CP046884">
    <property type="protein sequence ID" value="QNQ90650.1"/>
    <property type="molecule type" value="Genomic_DNA"/>
</dbReference>
<evidence type="ECO:0000259" key="4">
    <source>
        <dbReference type="Pfam" id="PF00135"/>
    </source>
</evidence>
<dbReference type="AlphaFoldDB" id="A0A7H0SQ25"/>
<dbReference type="InterPro" id="IPR029058">
    <property type="entry name" value="AB_hydrolase_fold"/>
</dbReference>
<accession>A0A7H0SQ25</accession>
<proteinExistence type="inferred from homology"/>
<dbReference type="PROSITE" id="PS00122">
    <property type="entry name" value="CARBOXYLESTERASE_B_1"/>
    <property type="match status" value="1"/>
</dbReference>